<name>A0A2K9NF69_9PROT</name>
<dbReference type="InterPro" id="IPR013538">
    <property type="entry name" value="ASHA1/2-like_C"/>
</dbReference>
<dbReference type="OrthoDB" id="9805228at2"/>
<dbReference type="Pfam" id="PF08327">
    <property type="entry name" value="AHSA1"/>
    <property type="match status" value="1"/>
</dbReference>
<organism evidence="3 4">
    <name type="scientific">Niveispirillum cyanobacteriorum</name>
    <dbReference type="NCBI Taxonomy" id="1612173"/>
    <lineage>
        <taxon>Bacteria</taxon>
        <taxon>Pseudomonadati</taxon>
        <taxon>Pseudomonadota</taxon>
        <taxon>Alphaproteobacteria</taxon>
        <taxon>Rhodospirillales</taxon>
        <taxon>Azospirillaceae</taxon>
        <taxon>Niveispirillum</taxon>
    </lineage>
</organism>
<proteinExistence type="inferred from homology"/>
<protein>
    <submittedName>
        <fullName evidence="3">Polyketide cyclase</fullName>
    </submittedName>
</protein>
<dbReference type="CDD" id="cd08896">
    <property type="entry name" value="SRPBCC_CalC_Aha1-like_3"/>
    <property type="match status" value="1"/>
</dbReference>
<gene>
    <name evidence="3" type="ORF">C0V82_08040</name>
</gene>
<dbReference type="EMBL" id="CP025611">
    <property type="protein sequence ID" value="AUN31748.1"/>
    <property type="molecule type" value="Genomic_DNA"/>
</dbReference>
<dbReference type="KEGG" id="ncb:C0V82_08040"/>
<accession>A0A2K9NF69</accession>
<keyword evidence="4" id="KW-1185">Reference proteome</keyword>
<evidence type="ECO:0000313" key="3">
    <source>
        <dbReference type="EMBL" id="AUN31748.1"/>
    </source>
</evidence>
<dbReference type="SUPFAM" id="SSF55961">
    <property type="entry name" value="Bet v1-like"/>
    <property type="match status" value="1"/>
</dbReference>
<evidence type="ECO:0000259" key="2">
    <source>
        <dbReference type="Pfam" id="PF08327"/>
    </source>
</evidence>
<dbReference type="Gene3D" id="3.30.530.20">
    <property type="match status" value="1"/>
</dbReference>
<evidence type="ECO:0000313" key="4">
    <source>
        <dbReference type="Proteomes" id="UP000234752"/>
    </source>
</evidence>
<feature type="domain" description="Activator of Hsp90 ATPase homologue 1/2-like C-terminal" evidence="2">
    <location>
        <begin position="46"/>
        <end position="182"/>
    </location>
</feature>
<comment type="similarity">
    <text evidence="1">Belongs to the AHA1 family.</text>
</comment>
<dbReference type="AlphaFoldDB" id="A0A2K9NF69"/>
<dbReference type="InterPro" id="IPR023393">
    <property type="entry name" value="START-like_dom_sf"/>
</dbReference>
<evidence type="ECO:0000256" key="1">
    <source>
        <dbReference type="ARBA" id="ARBA00006817"/>
    </source>
</evidence>
<sequence>MVCPTVESLEEKRKFGAEAGGHQTLERLERQVLVADRDLGITRILDVPRDLVWKAWTSPEHLKQWWCPRPWQTVEVRMDLAPGGEFYTRMEGPDGGVSDNPGIFLLIEEGKRLVFTNMMAPGFRPVTPGFVAFTADITFEDHLGGTRYTARAMHQTPDGAASHAEMGFYDGWSTAVDQLVEAAKGWKA</sequence>
<dbReference type="Proteomes" id="UP000234752">
    <property type="component" value="Chromosome eg_1"/>
</dbReference>
<reference evidence="3 4" key="1">
    <citation type="submission" date="2017-12" db="EMBL/GenBank/DDBJ databases">
        <title>Genomes of bacteria within cyanobacterial aggregates.</title>
        <authorList>
            <person name="Cai H."/>
        </authorList>
    </citation>
    <scope>NUCLEOTIDE SEQUENCE [LARGE SCALE GENOMIC DNA]</scope>
    <source>
        <strain evidence="3 4">TH16</strain>
    </source>
</reference>